<dbReference type="AlphaFoldDB" id="A0A813XV96"/>
<dbReference type="InterPro" id="IPR051482">
    <property type="entry name" value="Cholesterol_transport"/>
</dbReference>
<dbReference type="GO" id="GO:0120015">
    <property type="term" value="F:sterol transfer activity"/>
    <property type="evidence" value="ECO:0007669"/>
    <property type="project" value="TreeGrafter"/>
</dbReference>
<dbReference type="GO" id="GO:0005789">
    <property type="term" value="C:endoplasmic reticulum membrane"/>
    <property type="evidence" value="ECO:0007669"/>
    <property type="project" value="TreeGrafter"/>
</dbReference>
<dbReference type="Pfam" id="PF16016">
    <property type="entry name" value="VASt"/>
    <property type="match status" value="1"/>
</dbReference>
<dbReference type="PROSITE" id="PS51778">
    <property type="entry name" value="VAST"/>
    <property type="match status" value="1"/>
</dbReference>
<evidence type="ECO:0000256" key="3">
    <source>
        <dbReference type="SAM" id="Coils"/>
    </source>
</evidence>
<protein>
    <recommendedName>
        <fullName evidence="5">VASt domain-containing protein</fullName>
    </recommendedName>
</protein>
<dbReference type="GO" id="GO:0032366">
    <property type="term" value="P:intracellular sterol transport"/>
    <property type="evidence" value="ECO:0007669"/>
    <property type="project" value="TreeGrafter"/>
</dbReference>
<keyword evidence="2" id="KW-0472">Membrane</keyword>
<accession>A0A813XV96</accession>
<evidence type="ECO:0000313" key="6">
    <source>
        <dbReference type="EMBL" id="CAF0876031.1"/>
    </source>
</evidence>
<dbReference type="InterPro" id="IPR031968">
    <property type="entry name" value="VASt"/>
</dbReference>
<feature type="coiled-coil region" evidence="3">
    <location>
        <begin position="15"/>
        <end position="45"/>
    </location>
</feature>
<feature type="compositionally biased region" description="Polar residues" evidence="4">
    <location>
        <begin position="324"/>
        <end position="333"/>
    </location>
</feature>
<reference evidence="6" key="1">
    <citation type="submission" date="2021-02" db="EMBL/GenBank/DDBJ databases">
        <authorList>
            <person name="Nowell W R."/>
        </authorList>
    </citation>
    <scope>NUCLEOTIDE SEQUENCE</scope>
    <source>
        <strain evidence="6">Ploen Becks lab</strain>
    </source>
</reference>
<keyword evidence="7" id="KW-1185">Reference proteome</keyword>
<evidence type="ECO:0000256" key="1">
    <source>
        <dbReference type="ARBA" id="ARBA00004370"/>
    </source>
</evidence>
<comment type="subcellular location">
    <subcellularLocation>
        <location evidence="1">Membrane</location>
    </subcellularLocation>
</comment>
<organism evidence="6 7">
    <name type="scientific">Brachionus calyciflorus</name>
    <dbReference type="NCBI Taxonomy" id="104777"/>
    <lineage>
        <taxon>Eukaryota</taxon>
        <taxon>Metazoa</taxon>
        <taxon>Spiralia</taxon>
        <taxon>Gnathifera</taxon>
        <taxon>Rotifera</taxon>
        <taxon>Eurotatoria</taxon>
        <taxon>Monogononta</taxon>
        <taxon>Pseudotrocha</taxon>
        <taxon>Ploima</taxon>
        <taxon>Brachionidae</taxon>
        <taxon>Brachionus</taxon>
    </lineage>
</organism>
<feature type="compositionally biased region" description="Basic and acidic residues" evidence="4">
    <location>
        <begin position="302"/>
        <end position="313"/>
    </location>
</feature>
<keyword evidence="3" id="KW-0175">Coiled coil</keyword>
<dbReference type="EMBL" id="CAJNOC010001582">
    <property type="protein sequence ID" value="CAF0876031.1"/>
    <property type="molecule type" value="Genomic_DNA"/>
</dbReference>
<sequence>MSIKSSSKNRLTKKNKTIDIALEDKNNNNNQLEKSKANNISLQENGQSILNCNCDDHVGQIYIDRIFDMTFSYLFECLFDFNEFYYEFLKSRKISEFKADDWKIENGIKTRKTDYLIEVNNVIGAKHCKNIEYYRIVKYVENEICIIDTETLSSGIIYADCFNICHRYCLTRCASNKQCKLVVHSNVKYITKPNFLIKSLIDKNCLASLQEFFKGMENSLLTECQRLKMFNNCITKTSTELDLKESFANNLSSSTSTLSSARDFSSDNEISDSDDNNKPPSIKINNRQKSFENSLDLDQTKVRNDVKTSEHISRRSQYIKKRNSNSYSDHNQKNYSKFSHSEIQANSKHLNLNIKSEIFVKFFFFL</sequence>
<comment type="caution">
    <text evidence="6">The sequence shown here is derived from an EMBL/GenBank/DDBJ whole genome shotgun (WGS) entry which is preliminary data.</text>
</comment>
<evidence type="ECO:0000313" key="7">
    <source>
        <dbReference type="Proteomes" id="UP000663879"/>
    </source>
</evidence>
<evidence type="ECO:0000256" key="4">
    <source>
        <dbReference type="SAM" id="MobiDB-lite"/>
    </source>
</evidence>
<feature type="compositionally biased region" description="Low complexity" evidence="4">
    <location>
        <begin position="253"/>
        <end position="263"/>
    </location>
</feature>
<dbReference type="GO" id="GO:0005886">
    <property type="term" value="C:plasma membrane"/>
    <property type="evidence" value="ECO:0007669"/>
    <property type="project" value="TreeGrafter"/>
</dbReference>
<feature type="region of interest" description="Disordered" evidence="4">
    <location>
        <begin position="302"/>
        <end position="333"/>
    </location>
</feature>
<evidence type="ECO:0000259" key="5">
    <source>
        <dbReference type="PROSITE" id="PS51778"/>
    </source>
</evidence>
<dbReference type="PANTHER" id="PTHR23319">
    <property type="entry name" value="GRAM DOMAIN CONTAINING 1B, ISOFORM E"/>
    <property type="match status" value="1"/>
</dbReference>
<proteinExistence type="predicted"/>
<feature type="region of interest" description="Disordered" evidence="4">
    <location>
        <begin position="253"/>
        <end position="289"/>
    </location>
</feature>
<dbReference type="GO" id="GO:0140268">
    <property type="term" value="C:endoplasmic reticulum-plasma membrane contact site"/>
    <property type="evidence" value="ECO:0007669"/>
    <property type="project" value="TreeGrafter"/>
</dbReference>
<dbReference type="OrthoDB" id="2162691at2759"/>
<name>A0A813XV96_9BILA</name>
<feature type="domain" description="VASt" evidence="5">
    <location>
        <begin position="58"/>
        <end position="228"/>
    </location>
</feature>
<dbReference type="PANTHER" id="PTHR23319:SF4">
    <property type="entry name" value="GRAM DOMAIN CONTAINING 1B, ISOFORM E"/>
    <property type="match status" value="1"/>
</dbReference>
<dbReference type="Proteomes" id="UP000663879">
    <property type="component" value="Unassembled WGS sequence"/>
</dbReference>
<evidence type="ECO:0000256" key="2">
    <source>
        <dbReference type="ARBA" id="ARBA00023136"/>
    </source>
</evidence>
<dbReference type="GO" id="GO:0032934">
    <property type="term" value="F:sterol binding"/>
    <property type="evidence" value="ECO:0007669"/>
    <property type="project" value="TreeGrafter"/>
</dbReference>
<gene>
    <name evidence="6" type="ORF">OXX778_LOCUS10174</name>
</gene>